<accession>A0A4Y5TR88</accession>
<proteinExistence type="inferred from homology"/>
<dbReference type="GO" id="GO:0032259">
    <property type="term" value="P:methylation"/>
    <property type="evidence" value="ECO:0007669"/>
    <property type="project" value="UniProtKB-KW"/>
</dbReference>
<gene>
    <name evidence="11" type="ORF">CPT_Marfa_249</name>
</gene>
<evidence type="ECO:0000256" key="7">
    <source>
        <dbReference type="ARBA" id="ARBA00022727"/>
    </source>
</evidence>
<evidence type="ECO:0000256" key="2">
    <source>
        <dbReference type="ARBA" id="ARBA00011738"/>
    </source>
</evidence>
<keyword evidence="12" id="KW-1185">Reference proteome</keyword>
<dbReference type="SUPFAM" id="SSF55831">
    <property type="entry name" value="Thymidylate synthase/dCMP hydroxymethylase"/>
    <property type="match status" value="1"/>
</dbReference>
<dbReference type="CDD" id="cd00351">
    <property type="entry name" value="TS_Pyrimidine_HMase"/>
    <property type="match status" value="1"/>
</dbReference>
<dbReference type="InterPro" id="IPR036926">
    <property type="entry name" value="Thymidate_synth/dCMP_Mease_sf"/>
</dbReference>
<dbReference type="Proteomes" id="UP000320940">
    <property type="component" value="Segment"/>
</dbReference>
<dbReference type="PRINTS" id="PR00108">
    <property type="entry name" value="THYMDSNTHASE"/>
</dbReference>
<sequence length="286" mass="32970">MKQYQDLIKHILTDGYDTDDRTGTGTRAVFGTKIRFDLTRGFPAVTTKKLAWKACISELLWFLSGSTNVDDLRERTHGSRDEGKTIWDENYETQARQLGYMDGALGPVYGKQWRDFGGIDQLKLIIDRIKQMPTDRRQIVSAWNPAEIDKMALPPCHCFYQFNVRNGYLDLQWYQRSVDVFLGLPFNIASYAALVHIVAKMCNLIPGDLVFSGGNTHIYMNHMEQCEEVLRREPKELCNLEITWPSNFENWPTETQLDWVTTSMSHKDFKLQGYKSHPAITAKMAV</sequence>
<evidence type="ECO:0000313" key="12">
    <source>
        <dbReference type="Proteomes" id="UP000320940"/>
    </source>
</evidence>
<feature type="domain" description="Thymidylate synthase/dCMP hydroxymethylase" evidence="10">
    <location>
        <begin position="2"/>
        <end position="286"/>
    </location>
</feature>
<evidence type="ECO:0000256" key="3">
    <source>
        <dbReference type="ARBA" id="ARBA00011947"/>
    </source>
</evidence>
<evidence type="ECO:0000256" key="9">
    <source>
        <dbReference type="PROSITE-ProRule" id="PRU10016"/>
    </source>
</evidence>
<evidence type="ECO:0000259" key="10">
    <source>
        <dbReference type="Pfam" id="PF00303"/>
    </source>
</evidence>
<dbReference type="PANTHER" id="PTHR11548">
    <property type="entry name" value="THYMIDYLATE SYNTHASE 1"/>
    <property type="match status" value="1"/>
</dbReference>
<dbReference type="Gene3D" id="3.30.572.10">
    <property type="entry name" value="Thymidylate synthase/dCMP hydroxymethylase domain"/>
    <property type="match status" value="1"/>
</dbReference>
<dbReference type="NCBIfam" id="TIGR03284">
    <property type="entry name" value="thym_sym"/>
    <property type="match status" value="1"/>
</dbReference>
<evidence type="ECO:0000256" key="1">
    <source>
        <dbReference type="ARBA" id="ARBA00009972"/>
    </source>
</evidence>
<dbReference type="Pfam" id="PF00303">
    <property type="entry name" value="Thymidylat_synt"/>
    <property type="match status" value="1"/>
</dbReference>
<dbReference type="GO" id="GO:0004799">
    <property type="term" value="F:thymidylate synthase activity"/>
    <property type="evidence" value="ECO:0007669"/>
    <property type="project" value="UniProtKB-EC"/>
</dbReference>
<evidence type="ECO:0000256" key="8">
    <source>
        <dbReference type="ARBA" id="ARBA00047344"/>
    </source>
</evidence>
<dbReference type="InterPro" id="IPR020940">
    <property type="entry name" value="Thymidylate_synthase_AS"/>
</dbReference>
<dbReference type="PANTHER" id="PTHR11548:SF1">
    <property type="entry name" value="THYMIDYLATE SYNTHASE 1"/>
    <property type="match status" value="1"/>
</dbReference>
<evidence type="ECO:0000256" key="6">
    <source>
        <dbReference type="ARBA" id="ARBA00022679"/>
    </source>
</evidence>
<dbReference type="EMBL" id="MN044033">
    <property type="protein sequence ID" value="QDB71894.1"/>
    <property type="molecule type" value="Genomic_DNA"/>
</dbReference>
<feature type="active site" evidence="9">
    <location>
        <position position="156"/>
    </location>
</feature>
<evidence type="ECO:0000256" key="5">
    <source>
        <dbReference type="ARBA" id="ARBA00022603"/>
    </source>
</evidence>
<evidence type="ECO:0000256" key="4">
    <source>
        <dbReference type="ARBA" id="ARBA00015931"/>
    </source>
</evidence>
<dbReference type="FunFam" id="3.30.572.10:FF:000009">
    <property type="entry name" value="Thymidylate synthase"/>
    <property type="match status" value="1"/>
</dbReference>
<name>A0A4Y5TR88_9CAUD</name>
<reference evidence="12" key="1">
    <citation type="submission" date="2019-06" db="EMBL/GenBank/DDBJ databases">
        <title>Complete genome of the novel Klebsiella pneumoniae phage Marfa.</title>
        <authorList>
            <person name="Harb L."/>
            <person name="Boeckman J."/>
            <person name="Newkirk H."/>
            <person name="Liu M."/>
            <person name="Gill J."/>
            <person name="Ramsey J."/>
        </authorList>
    </citation>
    <scope>NUCLEOTIDE SEQUENCE [LARGE SCALE GENOMIC DNA]</scope>
</reference>
<comment type="subunit">
    <text evidence="2">Homodimer.</text>
</comment>
<dbReference type="EC" id="2.1.1.45" evidence="3"/>
<evidence type="ECO:0000313" key="11">
    <source>
        <dbReference type="EMBL" id="QDB71894.1"/>
    </source>
</evidence>
<dbReference type="PROSITE" id="PS00091">
    <property type="entry name" value="THYMIDYLATE_SYNTHASE"/>
    <property type="match status" value="1"/>
</dbReference>
<protein>
    <recommendedName>
        <fullName evidence="4">Thymidylate synthase</fullName>
        <ecNumber evidence="3">2.1.1.45</ecNumber>
    </recommendedName>
</protein>
<dbReference type="InterPro" id="IPR023451">
    <property type="entry name" value="Thymidate_synth/dCMP_Mease_dom"/>
</dbReference>
<keyword evidence="5" id="KW-0489">Methyltransferase</keyword>
<dbReference type="HAMAP" id="MF_00008">
    <property type="entry name" value="Thymidy_synth_bact"/>
    <property type="match status" value="1"/>
</dbReference>
<organism evidence="11 12">
    <name type="scientific">Klebsiella phage Marfa</name>
    <dbReference type="NCBI Taxonomy" id="2587809"/>
    <lineage>
        <taxon>Viruses</taxon>
        <taxon>Duplodnaviria</taxon>
        <taxon>Heunggongvirae</taxon>
        <taxon>Uroviricota</taxon>
        <taxon>Caudoviricetes</taxon>
        <taxon>Marfavirus</taxon>
        <taxon>Marfavirus marfa</taxon>
    </lineage>
</organism>
<comment type="similarity">
    <text evidence="1">Belongs to the thymidylate synthase family.</text>
</comment>
<comment type="catalytic activity">
    <reaction evidence="8">
        <text>dUMP + (6R)-5,10-methylene-5,6,7,8-tetrahydrofolate = 7,8-dihydrofolate + dTMP</text>
        <dbReference type="Rhea" id="RHEA:12104"/>
        <dbReference type="ChEBI" id="CHEBI:15636"/>
        <dbReference type="ChEBI" id="CHEBI:57451"/>
        <dbReference type="ChEBI" id="CHEBI:63528"/>
        <dbReference type="ChEBI" id="CHEBI:246422"/>
        <dbReference type="EC" id="2.1.1.45"/>
    </reaction>
</comment>
<dbReference type="InterPro" id="IPR045097">
    <property type="entry name" value="Thymidate_synth/dCMP_Mease"/>
</dbReference>
<keyword evidence="7" id="KW-0545">Nucleotide biosynthesis</keyword>
<dbReference type="InterPro" id="IPR000398">
    <property type="entry name" value="Thymidylate_synthase"/>
</dbReference>
<keyword evidence="6" id="KW-0808">Transferase</keyword>
<dbReference type="GO" id="GO:0006231">
    <property type="term" value="P:dTMP biosynthetic process"/>
    <property type="evidence" value="ECO:0007669"/>
    <property type="project" value="InterPro"/>
</dbReference>